<feature type="domain" description="GS catalytic" evidence="3">
    <location>
        <begin position="581"/>
        <end position="916"/>
    </location>
</feature>
<evidence type="ECO:0000313" key="4">
    <source>
        <dbReference type="EMBL" id="KAF2717238.1"/>
    </source>
</evidence>
<comment type="similarity">
    <text evidence="1 2">Belongs to the glutamine synthetase family.</text>
</comment>
<dbReference type="InterPro" id="IPR014746">
    <property type="entry name" value="Gln_synth/guanido_kin_cat_dom"/>
</dbReference>
<sequence length="916" mass="101071">MAPQHPQTSVGTLQQLIRTCPTIDNHAHNLLRKQHDVKHEDLLATITEASGQALVDTPSSLPFLRAVWQLNLLYELPETAEWSDILTKRKQAFAEDGRRIIQRCLSGTHTILVDDGLDNPADFYSYDALNAFTAAPCKRIVRIETVAADILKSLHQQDKLPTGIYAADEEASALAWVTFITSYEKAIVAVIDDDEVVGFKSVVCYRTGLDVAVGRDIDVTEAGLRAFRKNFLHSCVETGFRVEAKGMCDALVISTCKLLAASHSATGRAKSVQFHTGLGDNDISLFKSNPALLQPLIKEFPTVPIVLLHASYPYTRCAGYLATMYSNVYLDIGLVFPMVSRSGQESVIRQALEITPTSKILWSTDGHHYPEAYYLAAMQGRQALERVFTEMLESGDLTADQSMRFVKAILFENSNELYGLGFTLGDVIPSDPDKQKNESPVAGCKSCRLLLRSSSDHTGKAVSCNVDFKSGSPRTEVTLRNTKYVFVQWLDYVSTIRTRVIPIDVFNSMKGTGEYFSISYGNLGTLQDDSSTELCSPVGSLRVKPDLHTYRPLYNGGSLKGCASLLAGFVDDAGSLHPECPRSRLQEIAQRWRATYSIDFQVGFEIEFIICHTENGSTGTLFQPLDTNHAWSTFTDEQYCVGFPLMSQIVDALQDIGITPQAFHSEAGAGQYEIVLPPLPLVEAVDTLIQARQLLHQVVASNGLRATLHPLPFPGLGSAAHAHISLNSTTLSHNEIENVQKMFLAGLLKHLPALCGALMPNAASYGRVAADHWTSGLWVAWGEQNREVPIRKSGWNRWEIRCLDGLANMYIALSAVLGAGMLGVRHSLALEVRSCPSNPSLLNDSQLTELGVTTKLPININNALDLLESDSDLMDTMEWLGADAMLRRHIVSRRAEDKMLAEKNPGEKHTWLIQRY</sequence>
<gene>
    <name evidence="4" type="ORF">K431DRAFT_233528</name>
</gene>
<dbReference type="InterPro" id="IPR008146">
    <property type="entry name" value="Gln_synth_cat_dom"/>
</dbReference>
<dbReference type="SUPFAM" id="SSF51556">
    <property type="entry name" value="Metallo-dependent hydrolases"/>
    <property type="match status" value="1"/>
</dbReference>
<dbReference type="EMBL" id="MU003848">
    <property type="protein sequence ID" value="KAF2717238.1"/>
    <property type="molecule type" value="Genomic_DNA"/>
</dbReference>
<comment type="caution">
    <text evidence="4">The sequence shown here is derived from an EMBL/GenBank/DDBJ whole genome shotgun (WGS) entry which is preliminary data.</text>
</comment>
<protein>
    <submittedName>
        <fullName evidence="4">Glutamine synthetase/guanido kinase</fullName>
    </submittedName>
</protein>
<organism evidence="4 5">
    <name type="scientific">Polychaeton citri CBS 116435</name>
    <dbReference type="NCBI Taxonomy" id="1314669"/>
    <lineage>
        <taxon>Eukaryota</taxon>
        <taxon>Fungi</taxon>
        <taxon>Dikarya</taxon>
        <taxon>Ascomycota</taxon>
        <taxon>Pezizomycotina</taxon>
        <taxon>Dothideomycetes</taxon>
        <taxon>Dothideomycetidae</taxon>
        <taxon>Capnodiales</taxon>
        <taxon>Capnodiaceae</taxon>
        <taxon>Polychaeton</taxon>
    </lineage>
</organism>
<dbReference type="AlphaFoldDB" id="A0A9P4UKX8"/>
<dbReference type="OrthoDB" id="3364440at2759"/>
<dbReference type="Pfam" id="PF00120">
    <property type="entry name" value="Gln-synt_C"/>
    <property type="match status" value="1"/>
</dbReference>
<accession>A0A9P4UKX8</accession>
<dbReference type="InterPro" id="IPR032466">
    <property type="entry name" value="Metal_Hydrolase"/>
</dbReference>
<dbReference type="GO" id="GO:0004356">
    <property type="term" value="F:glutamine synthetase activity"/>
    <property type="evidence" value="ECO:0007669"/>
    <property type="project" value="InterPro"/>
</dbReference>
<dbReference type="Proteomes" id="UP000799441">
    <property type="component" value="Unassembled WGS sequence"/>
</dbReference>
<evidence type="ECO:0000313" key="5">
    <source>
        <dbReference type="Proteomes" id="UP000799441"/>
    </source>
</evidence>
<dbReference type="GO" id="GO:0016301">
    <property type="term" value="F:kinase activity"/>
    <property type="evidence" value="ECO:0007669"/>
    <property type="project" value="UniProtKB-KW"/>
</dbReference>
<dbReference type="PROSITE" id="PS51987">
    <property type="entry name" value="GS_CATALYTIC"/>
    <property type="match status" value="1"/>
</dbReference>
<keyword evidence="4" id="KW-0808">Transferase</keyword>
<keyword evidence="5" id="KW-1185">Reference proteome</keyword>
<dbReference type="SUPFAM" id="SSF55931">
    <property type="entry name" value="Glutamine synthetase/guanido kinase"/>
    <property type="match status" value="1"/>
</dbReference>
<dbReference type="PANTHER" id="PTHR43383">
    <property type="entry name" value="NODULIN 6"/>
    <property type="match status" value="1"/>
</dbReference>
<dbReference type="GO" id="GO:0016787">
    <property type="term" value="F:hydrolase activity"/>
    <property type="evidence" value="ECO:0007669"/>
    <property type="project" value="InterPro"/>
</dbReference>
<evidence type="ECO:0000259" key="3">
    <source>
        <dbReference type="PROSITE" id="PS51987"/>
    </source>
</evidence>
<evidence type="ECO:0000256" key="1">
    <source>
        <dbReference type="PROSITE-ProRule" id="PRU01331"/>
    </source>
</evidence>
<proteinExistence type="inferred from homology"/>
<keyword evidence="4" id="KW-0418">Kinase</keyword>
<dbReference type="PANTHER" id="PTHR43383:SF2">
    <property type="entry name" value="AMIDOHYDROLASE 2 FAMILY PROTEIN"/>
    <property type="match status" value="1"/>
</dbReference>
<dbReference type="SMART" id="SM01230">
    <property type="entry name" value="Gln-synt_C"/>
    <property type="match status" value="1"/>
</dbReference>
<dbReference type="Gene3D" id="3.20.20.140">
    <property type="entry name" value="Metal-dependent hydrolases"/>
    <property type="match status" value="1"/>
</dbReference>
<dbReference type="Pfam" id="PF04909">
    <property type="entry name" value="Amidohydro_2"/>
    <property type="match status" value="1"/>
</dbReference>
<evidence type="ECO:0000256" key="2">
    <source>
        <dbReference type="RuleBase" id="RU000384"/>
    </source>
</evidence>
<name>A0A9P4UKX8_9PEZI</name>
<dbReference type="Gene3D" id="3.30.590.10">
    <property type="entry name" value="Glutamine synthetase/guanido kinase, catalytic domain"/>
    <property type="match status" value="1"/>
</dbReference>
<dbReference type="InterPro" id="IPR006680">
    <property type="entry name" value="Amidohydro-rel"/>
</dbReference>
<reference evidence="4" key="1">
    <citation type="journal article" date="2020" name="Stud. Mycol.">
        <title>101 Dothideomycetes genomes: a test case for predicting lifestyles and emergence of pathogens.</title>
        <authorList>
            <person name="Haridas S."/>
            <person name="Albert R."/>
            <person name="Binder M."/>
            <person name="Bloem J."/>
            <person name="Labutti K."/>
            <person name="Salamov A."/>
            <person name="Andreopoulos B."/>
            <person name="Baker S."/>
            <person name="Barry K."/>
            <person name="Bills G."/>
            <person name="Bluhm B."/>
            <person name="Cannon C."/>
            <person name="Castanera R."/>
            <person name="Culley D."/>
            <person name="Daum C."/>
            <person name="Ezra D."/>
            <person name="Gonzalez J."/>
            <person name="Henrissat B."/>
            <person name="Kuo A."/>
            <person name="Liang C."/>
            <person name="Lipzen A."/>
            <person name="Lutzoni F."/>
            <person name="Magnuson J."/>
            <person name="Mondo S."/>
            <person name="Nolan M."/>
            <person name="Ohm R."/>
            <person name="Pangilinan J."/>
            <person name="Park H.-J."/>
            <person name="Ramirez L."/>
            <person name="Alfaro M."/>
            <person name="Sun H."/>
            <person name="Tritt A."/>
            <person name="Yoshinaga Y."/>
            <person name="Zwiers L.-H."/>
            <person name="Turgeon B."/>
            <person name="Goodwin S."/>
            <person name="Spatafora J."/>
            <person name="Crous P."/>
            <person name="Grigoriev I."/>
        </authorList>
    </citation>
    <scope>NUCLEOTIDE SEQUENCE</scope>
    <source>
        <strain evidence="4">CBS 116435</strain>
    </source>
</reference>